<dbReference type="Proteomes" id="UP000054538">
    <property type="component" value="Unassembled WGS sequence"/>
</dbReference>
<dbReference type="Gene3D" id="3.30.300.30">
    <property type="match status" value="1"/>
</dbReference>
<feature type="transmembrane region" description="Helical" evidence="1">
    <location>
        <begin position="163"/>
        <end position="187"/>
    </location>
</feature>
<keyword evidence="1" id="KW-0812">Transmembrane</keyword>
<dbReference type="HOGENOM" id="CLU_000022_3_3_1"/>
<keyword evidence="1" id="KW-0472">Membrane</keyword>
<dbReference type="InterPro" id="IPR020845">
    <property type="entry name" value="AMP-binding_CS"/>
</dbReference>
<dbReference type="STRING" id="930991.A0A0D0E5J5"/>
<dbReference type="InterPro" id="IPR005914">
    <property type="entry name" value="Acac_CoA_synth"/>
</dbReference>
<organism evidence="3 4">
    <name type="scientific">Paxillus rubicundulus Ve08.2h10</name>
    <dbReference type="NCBI Taxonomy" id="930991"/>
    <lineage>
        <taxon>Eukaryota</taxon>
        <taxon>Fungi</taxon>
        <taxon>Dikarya</taxon>
        <taxon>Basidiomycota</taxon>
        <taxon>Agaricomycotina</taxon>
        <taxon>Agaricomycetes</taxon>
        <taxon>Agaricomycetidae</taxon>
        <taxon>Boletales</taxon>
        <taxon>Paxilineae</taxon>
        <taxon>Paxillaceae</taxon>
        <taxon>Paxillus</taxon>
    </lineage>
</organism>
<keyword evidence="4" id="KW-1185">Reference proteome</keyword>
<evidence type="ECO:0000313" key="4">
    <source>
        <dbReference type="Proteomes" id="UP000054538"/>
    </source>
</evidence>
<feature type="domain" description="AMP-dependent synthetase/ligase" evidence="2">
    <location>
        <begin position="130"/>
        <end position="506"/>
    </location>
</feature>
<dbReference type="OrthoDB" id="10253869at2759"/>
<dbReference type="Pfam" id="PF00501">
    <property type="entry name" value="AMP-binding"/>
    <property type="match status" value="1"/>
</dbReference>
<sequence>MASQVSYNFEESKLLWTPQYPSHAVCEKLRREINMKRGLDLKDYNDLHAYSVSDFTFWLDLWEFMGIIASVPPLPDKIIAAGAIRERPSWFPDTRLNYAENLLWRDDDGIAITAAYEHDLHPTSVDRAQFSGVKQYTFRELREMVRVMAAGMKRAGVRVGDRVAAIITNSVMGVIIALASASIGAIFSSTATDMGVSAILDRYRQIRPKILFASSETVYGGKTINITHKVTEVATDLTTGGCGLQRAVVLRSEKTGEIIEVPGCQTIGAFLTPPSATEDYPLTFEQLPFDHPLYILYSSGTSGPPKCIVHAAGGALMNSKKDCYVGFGILPTDVYFQYTTTGWMMWPFMLSGLACGARIVVYEGSPFYPDVNEYLKFIEWSGVTVLGTSPRFLSELQTRNIDPLSVSSSSTPFASLREMTVTGSVLTAQLMTWAHKAFGGKLHIGSSSGGTDVFCAFVTSVLSLPLYAGELQGPCLGMAVSVYSPSGQPIPTTSCTPGELAITRPHPSVPLHFLNDTPTHTKFLSTYFRSFPPTADGTPVWRQGDFVVRNPATGGFVFLGRSDGVLNPSGVRFGSAEIYKLINRETKGLEEVEDALCVGQMREGENDERVLLFLKMKETSRGRLGQGVRERVRGVIREGLSRRHVPSGIFEVEDIPYTINGKKIEIAVKQIVSGVDVVPSGTVVNPESFKLYYKYRDFERMMKQEEGVDVEHRMRVKAKL</sequence>
<proteinExistence type="predicted"/>
<dbReference type="GO" id="GO:0006629">
    <property type="term" value="P:lipid metabolic process"/>
    <property type="evidence" value="ECO:0007669"/>
    <property type="project" value="InterPro"/>
</dbReference>
<dbReference type="EMBL" id="KN824975">
    <property type="protein sequence ID" value="KIK96664.1"/>
    <property type="molecule type" value="Genomic_DNA"/>
</dbReference>
<dbReference type="SUPFAM" id="SSF56801">
    <property type="entry name" value="Acetyl-CoA synthetase-like"/>
    <property type="match status" value="1"/>
</dbReference>
<dbReference type="PANTHER" id="PTHR42921">
    <property type="entry name" value="ACETOACETYL-COA SYNTHETASE"/>
    <property type="match status" value="1"/>
</dbReference>
<keyword evidence="1" id="KW-1133">Transmembrane helix</keyword>
<dbReference type="InParanoid" id="A0A0D0E5J5"/>
<dbReference type="InterPro" id="IPR042099">
    <property type="entry name" value="ANL_N_sf"/>
</dbReference>
<dbReference type="PANTHER" id="PTHR42921:SF4">
    <property type="entry name" value="ACETOACETYL-COA SYNTHASE (AFU_ORTHOLOGUE AFUA_8G04770)"/>
    <property type="match status" value="1"/>
</dbReference>
<dbReference type="InterPro" id="IPR045851">
    <property type="entry name" value="AMP-bd_C_sf"/>
</dbReference>
<reference evidence="4" key="2">
    <citation type="submission" date="2015-01" db="EMBL/GenBank/DDBJ databases">
        <title>Evolutionary Origins and Diversification of the Mycorrhizal Mutualists.</title>
        <authorList>
            <consortium name="DOE Joint Genome Institute"/>
            <consortium name="Mycorrhizal Genomics Consortium"/>
            <person name="Kohler A."/>
            <person name="Kuo A."/>
            <person name="Nagy L.G."/>
            <person name="Floudas D."/>
            <person name="Copeland A."/>
            <person name="Barry K.W."/>
            <person name="Cichocki N."/>
            <person name="Veneault-Fourrey C."/>
            <person name="LaButti K."/>
            <person name="Lindquist E.A."/>
            <person name="Lipzen A."/>
            <person name="Lundell T."/>
            <person name="Morin E."/>
            <person name="Murat C."/>
            <person name="Riley R."/>
            <person name="Ohm R."/>
            <person name="Sun H."/>
            <person name="Tunlid A."/>
            <person name="Henrissat B."/>
            <person name="Grigoriev I.V."/>
            <person name="Hibbett D.S."/>
            <person name="Martin F."/>
        </authorList>
    </citation>
    <scope>NUCLEOTIDE SEQUENCE [LARGE SCALE GENOMIC DNA]</scope>
    <source>
        <strain evidence="4">Ve08.2h10</strain>
    </source>
</reference>
<name>A0A0D0E5J5_9AGAM</name>
<gene>
    <name evidence="3" type="ORF">PAXRUDRAFT_138002</name>
</gene>
<evidence type="ECO:0000259" key="2">
    <source>
        <dbReference type="Pfam" id="PF00501"/>
    </source>
</evidence>
<dbReference type="NCBIfam" id="TIGR01217">
    <property type="entry name" value="ac_ac_CoA_syn"/>
    <property type="match status" value="1"/>
</dbReference>
<dbReference type="Gene3D" id="3.40.50.12780">
    <property type="entry name" value="N-terminal domain of ligase-like"/>
    <property type="match status" value="1"/>
</dbReference>
<evidence type="ECO:0000256" key="1">
    <source>
        <dbReference type="SAM" id="Phobius"/>
    </source>
</evidence>
<dbReference type="AlphaFoldDB" id="A0A0D0E5J5"/>
<dbReference type="PROSITE" id="PS00455">
    <property type="entry name" value="AMP_BINDING"/>
    <property type="match status" value="1"/>
</dbReference>
<dbReference type="InterPro" id="IPR000873">
    <property type="entry name" value="AMP-dep_synth/lig_dom"/>
</dbReference>
<dbReference type="GO" id="GO:0030729">
    <property type="term" value="F:acetoacetate-CoA ligase activity"/>
    <property type="evidence" value="ECO:0007669"/>
    <property type="project" value="InterPro"/>
</dbReference>
<protein>
    <recommendedName>
        <fullName evidence="2">AMP-dependent synthetase/ligase domain-containing protein</fullName>
    </recommendedName>
</protein>
<reference evidence="3 4" key="1">
    <citation type="submission" date="2014-04" db="EMBL/GenBank/DDBJ databases">
        <authorList>
            <consortium name="DOE Joint Genome Institute"/>
            <person name="Kuo A."/>
            <person name="Kohler A."/>
            <person name="Jargeat P."/>
            <person name="Nagy L.G."/>
            <person name="Floudas D."/>
            <person name="Copeland A."/>
            <person name="Barry K.W."/>
            <person name="Cichocki N."/>
            <person name="Veneault-Fourrey C."/>
            <person name="LaButti K."/>
            <person name="Lindquist E.A."/>
            <person name="Lipzen A."/>
            <person name="Lundell T."/>
            <person name="Morin E."/>
            <person name="Murat C."/>
            <person name="Sun H."/>
            <person name="Tunlid A."/>
            <person name="Henrissat B."/>
            <person name="Grigoriev I.V."/>
            <person name="Hibbett D.S."/>
            <person name="Martin F."/>
            <person name="Nordberg H.P."/>
            <person name="Cantor M.N."/>
            <person name="Hua S.X."/>
        </authorList>
    </citation>
    <scope>NUCLEOTIDE SEQUENCE [LARGE SCALE GENOMIC DNA]</scope>
    <source>
        <strain evidence="3 4">Ve08.2h10</strain>
    </source>
</reference>
<accession>A0A0D0E5J5</accession>
<evidence type="ECO:0000313" key="3">
    <source>
        <dbReference type="EMBL" id="KIK96664.1"/>
    </source>
</evidence>